<feature type="transmembrane region" description="Helical" evidence="1">
    <location>
        <begin position="96"/>
        <end position="129"/>
    </location>
</feature>
<dbReference type="AlphaFoldDB" id="D0AAS2"/>
<reference evidence="3" key="1">
    <citation type="journal article" date="2010" name="PLoS Negl. Trop. Dis.">
        <title>The genome sequence of Trypanosoma brucei gambiense, causative agent of chronic human african trypanosomiasis.</title>
        <authorList>
            <person name="Jackson A.P."/>
            <person name="Sanders M."/>
            <person name="Berry A."/>
            <person name="McQuillan J."/>
            <person name="Aslett M.A."/>
            <person name="Quail M.A."/>
            <person name="Chukualim B."/>
            <person name="Capewell P."/>
            <person name="MacLeod A."/>
            <person name="Melville S.E."/>
            <person name="Gibson W."/>
            <person name="Barry J.D."/>
            <person name="Berriman M."/>
            <person name="Hertz-Fowler C."/>
        </authorList>
    </citation>
    <scope>NUCLEOTIDE SEQUENCE [LARGE SCALE GENOMIC DNA]</scope>
    <source>
        <strain evidence="3">MHOM/CI/86/DAL972</strain>
    </source>
</reference>
<dbReference type="Proteomes" id="UP000002316">
    <property type="component" value="Chromosome 11"/>
</dbReference>
<dbReference type="GeneID" id="23867121"/>
<organism evidence="2 3">
    <name type="scientific">Trypanosoma brucei gambiense (strain MHOM/CI/86/DAL972)</name>
    <dbReference type="NCBI Taxonomy" id="679716"/>
    <lineage>
        <taxon>Eukaryota</taxon>
        <taxon>Discoba</taxon>
        <taxon>Euglenozoa</taxon>
        <taxon>Kinetoplastea</taxon>
        <taxon>Metakinetoplastina</taxon>
        <taxon>Trypanosomatida</taxon>
        <taxon>Trypanosomatidae</taxon>
        <taxon>Trypanosoma</taxon>
    </lineage>
</organism>
<keyword evidence="1" id="KW-0472">Membrane</keyword>
<feature type="transmembrane region" description="Helical" evidence="1">
    <location>
        <begin position="141"/>
        <end position="160"/>
    </location>
</feature>
<keyword evidence="1" id="KW-0812">Transmembrane</keyword>
<dbReference type="RefSeq" id="XP_011781037.1">
    <property type="nucleotide sequence ID" value="XM_011782735.1"/>
</dbReference>
<feature type="transmembrane region" description="Helical" evidence="1">
    <location>
        <begin position="213"/>
        <end position="238"/>
    </location>
</feature>
<gene>
    <name evidence="2" type="ORF">TbgDal_XI18940</name>
</gene>
<name>D0AAS2_TRYB9</name>
<feature type="transmembrane region" description="Helical" evidence="1">
    <location>
        <begin position="69"/>
        <end position="90"/>
    </location>
</feature>
<feature type="transmembrane region" description="Helical" evidence="1">
    <location>
        <begin position="189"/>
        <end position="207"/>
    </location>
</feature>
<dbReference type="KEGG" id="tbg:TbgDal_XI18940"/>
<evidence type="ECO:0000256" key="1">
    <source>
        <dbReference type="SAM" id="Phobius"/>
    </source>
</evidence>
<protein>
    <submittedName>
        <fullName evidence="2">Uncharacterized protein</fullName>
    </submittedName>
</protein>
<accession>D0AAS2</accession>
<feature type="transmembrane region" description="Helical" evidence="1">
    <location>
        <begin position="29"/>
        <end position="57"/>
    </location>
</feature>
<keyword evidence="1" id="KW-1133">Transmembrane helix</keyword>
<dbReference type="VEuPathDB" id="TriTrypDB:Tbg972.11.18940"/>
<dbReference type="EMBL" id="FN554974">
    <property type="protein sequence ID" value="CBH18773.1"/>
    <property type="molecule type" value="Genomic_DNA"/>
</dbReference>
<evidence type="ECO:0000313" key="3">
    <source>
        <dbReference type="Proteomes" id="UP000002316"/>
    </source>
</evidence>
<evidence type="ECO:0000313" key="2">
    <source>
        <dbReference type="EMBL" id="CBH18773.1"/>
    </source>
</evidence>
<proteinExistence type="predicted"/>
<sequence>MSFFFLFPFCVYARMCAYVYLHVYMSACAVIITITITIIIAIIIIIIIIIFLFGLLFRLKHDASDLQKYVCVYVLVFVFVFVCTSSRMLVRFHFIFTFFIIFFSYSLLSGASAPFCVVFSYFFLFLIIVIINKFRCLSRNNLYLLFCVVIFLPPLPSLPFPSLPSFFSFSIFTSIAHIHRWFFSAGVDLTALLCAPHFFLFFSFATICTGGSFVPLLLLFGFNLFCLCVSVCLFFSFFC</sequence>